<accession>A0A183MXX1</accession>
<dbReference type="Proteomes" id="UP000277204">
    <property type="component" value="Unassembled WGS sequence"/>
</dbReference>
<name>A0A183MXX1_9TREM</name>
<gene>
    <name evidence="1" type="ORF">SMRZ_LOCUS20901</name>
</gene>
<evidence type="ECO:0000313" key="2">
    <source>
        <dbReference type="Proteomes" id="UP000277204"/>
    </source>
</evidence>
<dbReference type="AlphaFoldDB" id="A0A183MXX1"/>
<organism evidence="1 2">
    <name type="scientific">Schistosoma margrebowiei</name>
    <dbReference type="NCBI Taxonomy" id="48269"/>
    <lineage>
        <taxon>Eukaryota</taxon>
        <taxon>Metazoa</taxon>
        <taxon>Spiralia</taxon>
        <taxon>Lophotrochozoa</taxon>
        <taxon>Platyhelminthes</taxon>
        <taxon>Trematoda</taxon>
        <taxon>Digenea</taxon>
        <taxon>Strigeidida</taxon>
        <taxon>Schistosomatoidea</taxon>
        <taxon>Schistosomatidae</taxon>
        <taxon>Schistosoma</taxon>
    </lineage>
</organism>
<dbReference type="EMBL" id="UZAI01018493">
    <property type="protein sequence ID" value="VDP37506.1"/>
    <property type="molecule type" value="Genomic_DNA"/>
</dbReference>
<keyword evidence="2" id="KW-1185">Reference proteome</keyword>
<sequence>MKIRWKWMGHTLRKSSNWITRQALIWNPEGKRKRGSSKNTLRRETEADMKRMNNNWKELERIAWDKIGWKMLVSGLCSFTRSNRRKQVNNQTVQSLAKQQFQKFTEIKLEKSGKNNVIFQIHLVLFCLNHPIDLYRTAIHQSLIIGICAYCAD</sequence>
<reference evidence="1 2" key="1">
    <citation type="submission" date="2018-11" db="EMBL/GenBank/DDBJ databases">
        <authorList>
            <consortium name="Pathogen Informatics"/>
        </authorList>
    </citation>
    <scope>NUCLEOTIDE SEQUENCE [LARGE SCALE GENOMIC DNA]</scope>
    <source>
        <strain evidence="1 2">Zambia</strain>
    </source>
</reference>
<evidence type="ECO:0000313" key="1">
    <source>
        <dbReference type="EMBL" id="VDP37506.1"/>
    </source>
</evidence>
<protein>
    <submittedName>
        <fullName evidence="1">Uncharacterized protein</fullName>
    </submittedName>
</protein>
<proteinExistence type="predicted"/>